<evidence type="ECO:0000313" key="1">
    <source>
        <dbReference type="EMBL" id="SDX43158.1"/>
    </source>
</evidence>
<proteinExistence type="predicted"/>
<sequence>MIVLNLLTLSPDRAKRVTHLMLTEHLATDVFVDEAIANHYLTPEGTVAEEPLYRVIFITKALLYRRIEELLEQHFPANDFRVYATLVTQVNETEAERIRQLHKA</sequence>
<evidence type="ECO:0000313" key="2">
    <source>
        <dbReference type="Proteomes" id="UP000199249"/>
    </source>
</evidence>
<organism evidence="1 2">
    <name type="scientific">Hymenobacter psychrophilus</name>
    <dbReference type="NCBI Taxonomy" id="651662"/>
    <lineage>
        <taxon>Bacteria</taxon>
        <taxon>Pseudomonadati</taxon>
        <taxon>Bacteroidota</taxon>
        <taxon>Cytophagia</taxon>
        <taxon>Cytophagales</taxon>
        <taxon>Hymenobacteraceae</taxon>
        <taxon>Hymenobacter</taxon>
    </lineage>
</organism>
<dbReference type="EMBL" id="FNOV01000001">
    <property type="protein sequence ID" value="SDX43158.1"/>
    <property type="molecule type" value="Genomic_DNA"/>
</dbReference>
<accession>A0A1H3BN89</accession>
<dbReference type="AlphaFoldDB" id="A0A1H3BN89"/>
<gene>
    <name evidence="1" type="ORF">SAMN04488069_101352</name>
</gene>
<protein>
    <submittedName>
        <fullName evidence="1">Uncharacterized protein</fullName>
    </submittedName>
</protein>
<dbReference type="RefSeq" id="WP_092737240.1">
    <property type="nucleotide sequence ID" value="NZ_FNOV01000001.1"/>
</dbReference>
<dbReference type="Proteomes" id="UP000199249">
    <property type="component" value="Unassembled WGS sequence"/>
</dbReference>
<dbReference type="STRING" id="651662.SAMN04488069_101352"/>
<name>A0A1H3BN89_9BACT</name>
<dbReference type="OrthoDB" id="884491at2"/>
<reference evidence="2" key="1">
    <citation type="submission" date="2016-10" db="EMBL/GenBank/DDBJ databases">
        <authorList>
            <person name="Varghese N."/>
            <person name="Submissions S."/>
        </authorList>
    </citation>
    <scope>NUCLEOTIDE SEQUENCE [LARGE SCALE GENOMIC DNA]</scope>
    <source>
        <strain evidence="2">CGMCC 1.8975</strain>
    </source>
</reference>
<keyword evidence="2" id="KW-1185">Reference proteome</keyword>